<dbReference type="Proteomes" id="UP000031523">
    <property type="component" value="Chromosome"/>
</dbReference>
<keyword evidence="2" id="KW-1185">Reference proteome</keyword>
<dbReference type="AlphaFoldDB" id="A0A0B5F2B5"/>
<evidence type="ECO:0000313" key="2">
    <source>
        <dbReference type="Proteomes" id="UP000031523"/>
    </source>
</evidence>
<gene>
    <name evidence="1" type="ORF">SLNWT_4650</name>
</gene>
<dbReference type="EMBL" id="CP010519">
    <property type="protein sequence ID" value="AJE85026.1"/>
    <property type="molecule type" value="Genomic_DNA"/>
</dbReference>
<evidence type="ECO:0000313" key="1">
    <source>
        <dbReference type="EMBL" id="AJE85026.1"/>
    </source>
</evidence>
<reference evidence="1 2" key="1">
    <citation type="submission" date="2015-01" db="EMBL/GenBank/DDBJ databases">
        <title>Enhanced salinomycin production by adjusting the supply of polyketide extender units in Streptomyce albus DSM 41398.</title>
        <authorList>
            <person name="Lu C."/>
        </authorList>
    </citation>
    <scope>NUCLEOTIDE SEQUENCE [LARGE SCALE GENOMIC DNA]</scope>
    <source>
        <strain evidence="2">ATCC 21838 / DSM 41398 / FERM P-419 / JCM 4703 / NBRC 107858</strain>
    </source>
</reference>
<protein>
    <submittedName>
        <fullName evidence="1">Uncharacterized protein</fullName>
    </submittedName>
</protein>
<accession>A0A0B5F2B5</accession>
<organism evidence="1 2">
    <name type="scientific">Streptomyces albus (strain ATCC 21838 / DSM 41398 / FERM P-419 / JCM 4703 / NBRC 107858)</name>
    <dbReference type="NCBI Taxonomy" id="1081613"/>
    <lineage>
        <taxon>Bacteria</taxon>
        <taxon>Bacillati</taxon>
        <taxon>Actinomycetota</taxon>
        <taxon>Actinomycetes</taxon>
        <taxon>Kitasatosporales</taxon>
        <taxon>Streptomycetaceae</taxon>
        <taxon>Streptomyces</taxon>
    </lineage>
</organism>
<sequence length="56" mass="6177">MPGLQSPMPKILTAPPEFSHHATAACGQLRSHIPDQATHVNFCPRNTPKRSYLLLV</sequence>
<proteinExistence type="predicted"/>
<dbReference type="KEGG" id="sals:SLNWT_4650"/>
<name>A0A0B5F2B5_STRA4</name>